<name>A0A423H9M2_9PSED</name>
<comment type="caution">
    <text evidence="1">The sequence shown here is derived from an EMBL/GenBank/DDBJ whole genome shotgun (WGS) entry which is preliminary data.</text>
</comment>
<sequence>MPPNAVDLHQIRAIDGTRTKYLIQIRFDCRQWRKNGFHQMYSIDASSNAPMRDLAKFLGFETHSDPDDARQVIYRLML</sequence>
<reference evidence="1 2" key="1">
    <citation type="submission" date="2016-10" db="EMBL/GenBank/DDBJ databases">
        <title>Comparative genome analysis of multiple Pseudomonas spp. focuses on biocontrol and plant growth promoting traits.</title>
        <authorList>
            <person name="Tao X.-Y."/>
            <person name="Taylor C.G."/>
        </authorList>
    </citation>
    <scope>NUCLEOTIDE SEQUENCE [LARGE SCALE GENOMIC DNA]</scope>
    <source>
        <strain evidence="1 2">48H11</strain>
    </source>
</reference>
<organism evidence="1 2">
    <name type="scientific">Pseudomonas brassicacearum</name>
    <dbReference type="NCBI Taxonomy" id="930166"/>
    <lineage>
        <taxon>Bacteria</taxon>
        <taxon>Pseudomonadati</taxon>
        <taxon>Pseudomonadota</taxon>
        <taxon>Gammaproteobacteria</taxon>
        <taxon>Pseudomonadales</taxon>
        <taxon>Pseudomonadaceae</taxon>
        <taxon>Pseudomonas</taxon>
    </lineage>
</organism>
<dbReference type="EMBL" id="MOBJ01000006">
    <property type="protein sequence ID" value="RON09924.1"/>
    <property type="molecule type" value="Genomic_DNA"/>
</dbReference>
<evidence type="ECO:0000313" key="2">
    <source>
        <dbReference type="Proteomes" id="UP000286071"/>
    </source>
</evidence>
<dbReference type="Proteomes" id="UP000286071">
    <property type="component" value="Unassembled WGS sequence"/>
</dbReference>
<accession>A0A423H9M2</accession>
<evidence type="ECO:0000313" key="1">
    <source>
        <dbReference type="EMBL" id="RON09924.1"/>
    </source>
</evidence>
<proteinExistence type="predicted"/>
<protein>
    <submittedName>
        <fullName evidence="1">Uncharacterized protein</fullName>
    </submittedName>
</protein>
<gene>
    <name evidence="1" type="ORF">BK659_08405</name>
</gene>
<dbReference type="AlphaFoldDB" id="A0A423H9M2"/>